<evidence type="ECO:0000256" key="1">
    <source>
        <dbReference type="ARBA" id="ARBA00010555"/>
    </source>
</evidence>
<evidence type="ECO:0000256" key="3">
    <source>
        <dbReference type="ARBA" id="ARBA00013365"/>
    </source>
</evidence>
<reference evidence="10 11" key="1">
    <citation type="submission" date="2022-06" db="EMBL/GenBank/DDBJ databases">
        <title>Paraconexibacter antarcticus.</title>
        <authorList>
            <person name="Kim C.S."/>
        </authorList>
    </citation>
    <scope>NUCLEOTIDE SEQUENCE [LARGE SCALE GENOMIC DNA]</scope>
    <source>
        <strain evidence="10 11">02-257</strain>
    </source>
</reference>
<dbReference type="Pfam" id="PF12320">
    <property type="entry name" value="SbcD_C"/>
    <property type="match status" value="1"/>
</dbReference>
<dbReference type="CDD" id="cd00840">
    <property type="entry name" value="MPP_Mre11_N"/>
    <property type="match status" value="1"/>
</dbReference>
<dbReference type="InterPro" id="IPR004593">
    <property type="entry name" value="SbcD"/>
</dbReference>
<dbReference type="SUPFAM" id="SSF56300">
    <property type="entry name" value="Metallo-dependent phosphatases"/>
    <property type="match status" value="1"/>
</dbReference>
<evidence type="ECO:0000256" key="5">
    <source>
        <dbReference type="ARBA" id="ARBA00022801"/>
    </source>
</evidence>
<accession>A0ABY5DQY9</accession>
<keyword evidence="6 7" id="KW-0269">Exonuclease</keyword>
<dbReference type="InterPro" id="IPR029052">
    <property type="entry name" value="Metallo-depent_PP-like"/>
</dbReference>
<evidence type="ECO:0000256" key="2">
    <source>
        <dbReference type="ARBA" id="ARBA00011322"/>
    </source>
</evidence>
<dbReference type="Proteomes" id="UP001056035">
    <property type="component" value="Chromosome"/>
</dbReference>
<dbReference type="Pfam" id="PF00149">
    <property type="entry name" value="Metallophos"/>
    <property type="match status" value="1"/>
</dbReference>
<evidence type="ECO:0000259" key="8">
    <source>
        <dbReference type="Pfam" id="PF00149"/>
    </source>
</evidence>
<evidence type="ECO:0000313" key="11">
    <source>
        <dbReference type="Proteomes" id="UP001056035"/>
    </source>
</evidence>
<evidence type="ECO:0000256" key="6">
    <source>
        <dbReference type="ARBA" id="ARBA00022839"/>
    </source>
</evidence>
<dbReference type="EMBL" id="CP098502">
    <property type="protein sequence ID" value="UTI63105.1"/>
    <property type="molecule type" value="Genomic_DNA"/>
</dbReference>
<proteinExistence type="inferred from homology"/>
<evidence type="ECO:0000256" key="4">
    <source>
        <dbReference type="ARBA" id="ARBA00022722"/>
    </source>
</evidence>
<sequence>MRFLHTADWHLGRSFHGASLMDAQARWTDWLLVTAREAKVDAILVSGDVYDRALPPVDAVRLASETLARLVEVAPVVLISGNHDSPTRLGFGAELFARSGLHVTTDVARVGAPVLLGDTAVYGIPYLEPDVARPLLDVEDRGHGPVLDAAMARIRADLADRAAGTRSVVLAHAFVAGGEASESERDLAVGGAASVPASVFAGVDYVALGHLHAPQRVGERGRYAGSPLAFSFSEARHRKSVALVDLGTGIPEVELVACPVERGLAILRGPLEALLADPAHAAAEAAWVQVTLTDAVRPVEAMARVRDRFPHAVVLSFEPEGAAALAENSYAVRLRGLDDRQLAAAFVEDVRGEGPSDAEQALLDEAFLAPRVAEAVR</sequence>
<evidence type="ECO:0000256" key="7">
    <source>
        <dbReference type="RuleBase" id="RU363069"/>
    </source>
</evidence>
<dbReference type="PANTHER" id="PTHR30337:SF0">
    <property type="entry name" value="NUCLEASE SBCCD SUBUNIT D"/>
    <property type="match status" value="1"/>
</dbReference>
<comment type="function">
    <text evidence="7">SbcCD cleaves DNA hairpin structures. These structures can inhibit DNA replication and are intermediates in certain DNA recombination reactions. The complex acts as a 3'-&gt;5' double strand exonuclease that can open hairpins. It also has a 5' single-strand endonuclease activity.</text>
</comment>
<comment type="subunit">
    <text evidence="2 7">Heterodimer of SbcC and SbcD.</text>
</comment>
<keyword evidence="7" id="KW-0255">Endonuclease</keyword>
<keyword evidence="11" id="KW-1185">Reference proteome</keyword>
<keyword evidence="7" id="KW-0233">DNA recombination</keyword>
<dbReference type="Gene3D" id="3.60.21.10">
    <property type="match status" value="1"/>
</dbReference>
<evidence type="ECO:0000259" key="9">
    <source>
        <dbReference type="Pfam" id="PF12320"/>
    </source>
</evidence>
<dbReference type="InterPro" id="IPR050535">
    <property type="entry name" value="DNA_Repair-Maintenance_Comp"/>
</dbReference>
<keyword evidence="7" id="KW-0235">DNA replication</keyword>
<organism evidence="10 11">
    <name type="scientific">Paraconexibacter antarcticus</name>
    <dbReference type="NCBI Taxonomy" id="2949664"/>
    <lineage>
        <taxon>Bacteria</taxon>
        <taxon>Bacillati</taxon>
        <taxon>Actinomycetota</taxon>
        <taxon>Thermoleophilia</taxon>
        <taxon>Solirubrobacterales</taxon>
        <taxon>Paraconexibacteraceae</taxon>
        <taxon>Paraconexibacter</taxon>
    </lineage>
</organism>
<feature type="domain" description="Calcineurin-like phosphoesterase" evidence="8">
    <location>
        <begin position="1"/>
        <end position="214"/>
    </location>
</feature>
<dbReference type="PANTHER" id="PTHR30337">
    <property type="entry name" value="COMPONENT OF ATP-DEPENDENT DSDNA EXONUCLEASE"/>
    <property type="match status" value="1"/>
</dbReference>
<dbReference type="GO" id="GO:0004527">
    <property type="term" value="F:exonuclease activity"/>
    <property type="evidence" value="ECO:0007669"/>
    <property type="project" value="UniProtKB-KW"/>
</dbReference>
<dbReference type="InterPro" id="IPR004843">
    <property type="entry name" value="Calcineurin-like_PHP"/>
</dbReference>
<feature type="domain" description="Nuclease SbcCD subunit D C-terminal" evidence="9">
    <location>
        <begin position="262"/>
        <end position="349"/>
    </location>
</feature>
<dbReference type="InterPro" id="IPR041796">
    <property type="entry name" value="Mre11_N"/>
</dbReference>
<dbReference type="InterPro" id="IPR026843">
    <property type="entry name" value="SbcD_C"/>
</dbReference>
<evidence type="ECO:0000313" key="10">
    <source>
        <dbReference type="EMBL" id="UTI63105.1"/>
    </source>
</evidence>
<dbReference type="RefSeq" id="WP_254569839.1">
    <property type="nucleotide sequence ID" value="NZ_CP098502.1"/>
</dbReference>
<name>A0ABY5DQY9_9ACTN</name>
<protein>
    <recommendedName>
        <fullName evidence="3 7">Nuclease SbcCD subunit D</fullName>
    </recommendedName>
</protein>
<comment type="similarity">
    <text evidence="1 7">Belongs to the SbcD family.</text>
</comment>
<gene>
    <name evidence="7" type="primary">sbcD</name>
    <name evidence="10" type="ORF">NBH00_17280</name>
</gene>
<keyword evidence="4 7" id="KW-0540">Nuclease</keyword>
<dbReference type="NCBIfam" id="TIGR00619">
    <property type="entry name" value="sbcd"/>
    <property type="match status" value="1"/>
</dbReference>
<keyword evidence="5 7" id="KW-0378">Hydrolase</keyword>